<evidence type="ECO:0000256" key="4">
    <source>
        <dbReference type="ARBA" id="ARBA00022989"/>
    </source>
</evidence>
<dbReference type="STRING" id="1293045.H663_00735"/>
<keyword evidence="6" id="KW-0149">Chlorophyll biosynthesis</keyword>
<keyword evidence="3 7" id="KW-0812">Transmembrane</keyword>
<organism evidence="8 9">
    <name type="scientific">Limnohabitans planktonicus II-D5</name>
    <dbReference type="NCBI Taxonomy" id="1293045"/>
    <lineage>
        <taxon>Bacteria</taxon>
        <taxon>Pseudomonadati</taxon>
        <taxon>Pseudomonadota</taxon>
        <taxon>Betaproteobacteria</taxon>
        <taxon>Burkholderiales</taxon>
        <taxon>Comamonadaceae</taxon>
        <taxon>Limnohabitans</taxon>
    </lineage>
</organism>
<feature type="transmembrane region" description="Helical" evidence="7">
    <location>
        <begin position="45"/>
        <end position="72"/>
    </location>
</feature>
<evidence type="ECO:0000256" key="2">
    <source>
        <dbReference type="ARBA" id="ARBA00022475"/>
    </source>
</evidence>
<dbReference type="Gene3D" id="1.10.357.140">
    <property type="entry name" value="UbiA prenyltransferase"/>
    <property type="match status" value="1"/>
</dbReference>
<keyword evidence="2" id="KW-1003">Cell membrane</keyword>
<evidence type="ECO:0000256" key="7">
    <source>
        <dbReference type="SAM" id="Phobius"/>
    </source>
</evidence>
<proteinExistence type="predicted"/>
<feature type="transmembrane region" description="Helical" evidence="7">
    <location>
        <begin position="261"/>
        <end position="281"/>
    </location>
</feature>
<feature type="transmembrane region" description="Helical" evidence="7">
    <location>
        <begin position="161"/>
        <end position="187"/>
    </location>
</feature>
<comment type="subcellular location">
    <subcellularLocation>
        <location evidence="1">Membrane</location>
        <topology evidence="1">Multi-pass membrane protein</topology>
    </subcellularLocation>
</comment>
<dbReference type="GO" id="GO:0016020">
    <property type="term" value="C:membrane"/>
    <property type="evidence" value="ECO:0007669"/>
    <property type="project" value="UniProtKB-SubCell"/>
</dbReference>
<dbReference type="CDD" id="cd13958">
    <property type="entry name" value="PT_UbiA_chlorophyll"/>
    <property type="match status" value="1"/>
</dbReference>
<evidence type="ECO:0000256" key="6">
    <source>
        <dbReference type="ARBA" id="ARBA00023171"/>
    </source>
</evidence>
<feature type="transmembrane region" description="Helical" evidence="7">
    <location>
        <begin position="288"/>
        <end position="310"/>
    </location>
</feature>
<dbReference type="GO" id="GO:0016765">
    <property type="term" value="F:transferase activity, transferring alkyl or aryl (other than methyl) groups"/>
    <property type="evidence" value="ECO:0007669"/>
    <property type="project" value="InterPro"/>
</dbReference>
<dbReference type="RefSeq" id="WP_053168835.1">
    <property type="nucleotide sequence ID" value="NZ_LFYT02000001.1"/>
</dbReference>
<feature type="transmembrane region" description="Helical" evidence="7">
    <location>
        <begin position="234"/>
        <end position="255"/>
    </location>
</feature>
<evidence type="ECO:0000256" key="1">
    <source>
        <dbReference type="ARBA" id="ARBA00004141"/>
    </source>
</evidence>
<dbReference type="InterPro" id="IPR044878">
    <property type="entry name" value="UbiA_sf"/>
</dbReference>
<dbReference type="OrthoDB" id="8559716at2"/>
<gene>
    <name evidence="8" type="ORF">H663_000285</name>
</gene>
<dbReference type="NCBIfam" id="NF005742">
    <property type="entry name" value="PRK07566.1"/>
    <property type="match status" value="1"/>
</dbReference>
<feature type="transmembrane region" description="Helical" evidence="7">
    <location>
        <begin position="133"/>
        <end position="149"/>
    </location>
</feature>
<dbReference type="PANTHER" id="PTHR42723:SF1">
    <property type="entry name" value="CHLOROPHYLL SYNTHASE, CHLOROPLASTIC"/>
    <property type="match status" value="1"/>
</dbReference>
<dbReference type="Pfam" id="PF01040">
    <property type="entry name" value="UbiA"/>
    <property type="match status" value="1"/>
</dbReference>
<evidence type="ECO:0000256" key="3">
    <source>
        <dbReference type="ARBA" id="ARBA00022692"/>
    </source>
</evidence>
<dbReference type="InterPro" id="IPR000537">
    <property type="entry name" value="UbiA_prenyltransferase"/>
</dbReference>
<feature type="transmembrane region" description="Helical" evidence="7">
    <location>
        <begin position="193"/>
        <end position="213"/>
    </location>
</feature>
<evidence type="ECO:0000256" key="5">
    <source>
        <dbReference type="ARBA" id="ARBA00023136"/>
    </source>
</evidence>
<evidence type="ECO:0000313" key="9">
    <source>
        <dbReference type="Proteomes" id="UP000037507"/>
    </source>
</evidence>
<dbReference type="NCBIfam" id="TIGR01476">
    <property type="entry name" value="chlor_syn_BchG"/>
    <property type="match status" value="1"/>
</dbReference>
<protein>
    <submittedName>
        <fullName evidence="8">Bacteriochlorophyll/chlorophyll a synthase</fullName>
    </submittedName>
</protein>
<dbReference type="EMBL" id="LFYT02000001">
    <property type="protein sequence ID" value="PVE44499.1"/>
    <property type="molecule type" value="Genomic_DNA"/>
</dbReference>
<sequence>MDTPPLAHAHSPQVAHADAAVAVLTRPALRTVAEFLKPITWFPPMWAFACGVVASGQALSAHWGLLLLGLVLTGPLVCASSQAVNDWFDRHVDAINEPNRPIPSGRMPGRWGLGIAIAWTALSLMWATLMGPWGFAACALAIALSWAYSAPPVRLKNNGWWGNAACALSYEGLAWLTGTAVMLGGAWPGPHSVALALLYSVGAHGIMTLNDFKAIEGDRRMGVASLPVQLGAHGAARTACVFMLVPQVVVSALLLSWQLPWHASAVLALALLQGPLMAKFLRQPVERALHVSAFGVPLFVSGMMASAWGLRQLNQLQHTVGAL</sequence>
<dbReference type="PANTHER" id="PTHR42723">
    <property type="entry name" value="CHLOROPHYLL SYNTHASE"/>
    <property type="match status" value="1"/>
</dbReference>
<keyword evidence="9" id="KW-1185">Reference proteome</keyword>
<name>A0A2T7UIJ4_9BURK</name>
<accession>A0A2T7UIJ4</accession>
<dbReference type="AlphaFoldDB" id="A0A2T7UIJ4"/>
<keyword evidence="4 7" id="KW-1133">Transmembrane helix</keyword>
<reference evidence="8" key="1">
    <citation type="submission" date="2017-04" db="EMBL/GenBank/DDBJ databases">
        <title>Unexpected and diverse lifestyles within the genus Limnohabitans.</title>
        <authorList>
            <person name="Kasalicky V."/>
            <person name="Mehrshad M."/>
            <person name="Andrei S.-A."/>
            <person name="Salcher M."/>
            <person name="Kratochvilova H."/>
            <person name="Simek K."/>
            <person name="Ghai R."/>
        </authorList>
    </citation>
    <scope>NUCLEOTIDE SEQUENCE [LARGE SCALE GENOMIC DNA]</scope>
    <source>
        <strain evidence="8">II-D5</strain>
    </source>
</reference>
<dbReference type="InterPro" id="IPR006372">
    <property type="entry name" value="Chl_synth"/>
</dbReference>
<keyword evidence="5 7" id="KW-0472">Membrane</keyword>
<comment type="caution">
    <text evidence="8">The sequence shown here is derived from an EMBL/GenBank/DDBJ whole genome shotgun (WGS) entry which is preliminary data.</text>
</comment>
<dbReference type="GO" id="GO:0015995">
    <property type="term" value="P:chlorophyll biosynthetic process"/>
    <property type="evidence" value="ECO:0007669"/>
    <property type="project" value="UniProtKB-KW"/>
</dbReference>
<dbReference type="InterPro" id="IPR050475">
    <property type="entry name" value="Prenyltransferase_related"/>
</dbReference>
<evidence type="ECO:0000313" key="8">
    <source>
        <dbReference type="EMBL" id="PVE44499.1"/>
    </source>
</evidence>
<dbReference type="Proteomes" id="UP000037507">
    <property type="component" value="Unassembled WGS sequence"/>
</dbReference>